<reference evidence="1" key="1">
    <citation type="submission" date="2020-06" db="EMBL/GenBank/DDBJ databases">
        <title>Draft genome of Bugula neritina, a colonial animal packing powerful symbionts and potential medicines.</title>
        <authorList>
            <person name="Rayko M."/>
        </authorList>
    </citation>
    <scope>NUCLEOTIDE SEQUENCE [LARGE SCALE GENOMIC DNA]</scope>
    <source>
        <strain evidence="1">Kwan_BN1</strain>
    </source>
</reference>
<name>A0A7J7KMW2_BUGNE</name>
<evidence type="ECO:0000313" key="2">
    <source>
        <dbReference type="Proteomes" id="UP000593567"/>
    </source>
</evidence>
<evidence type="ECO:0000313" key="1">
    <source>
        <dbReference type="EMBL" id="KAF6039502.1"/>
    </source>
</evidence>
<sequence>MHARQKLKERYGSMFDVGRTMRDTLSKWQKVHGGDAQALQKYADYLQQCVSGMQEQELKTLNDPQINKQLCEKLPEWIKRKWAGKVYQTKKSEQRCPRFDEIACFITKKNCNPYPCVTTKHQTVHHRKNVCIHKQTTKIKVVNLKFLSGHSLQQL</sequence>
<comment type="caution">
    <text evidence="1">The sequence shown here is derived from an EMBL/GenBank/DDBJ whole genome shotgun (WGS) entry which is preliminary data.</text>
</comment>
<dbReference type="OrthoDB" id="6127133at2759"/>
<protein>
    <submittedName>
        <fullName evidence="1">Uncharacterized protein</fullName>
    </submittedName>
</protein>
<dbReference type="PANTHER" id="PTHR47331">
    <property type="entry name" value="PHD-TYPE DOMAIN-CONTAINING PROTEIN"/>
    <property type="match status" value="1"/>
</dbReference>
<gene>
    <name evidence="1" type="ORF">EB796_002187</name>
</gene>
<proteinExistence type="predicted"/>
<dbReference type="Proteomes" id="UP000593567">
    <property type="component" value="Unassembled WGS sequence"/>
</dbReference>
<dbReference type="AlphaFoldDB" id="A0A7J7KMW2"/>
<dbReference type="EMBL" id="VXIV02000246">
    <property type="protein sequence ID" value="KAF6039502.1"/>
    <property type="molecule type" value="Genomic_DNA"/>
</dbReference>
<keyword evidence="2" id="KW-1185">Reference proteome</keyword>
<dbReference type="PANTHER" id="PTHR47331:SF5">
    <property type="entry name" value="RIBONUCLEASE H"/>
    <property type="match status" value="1"/>
</dbReference>
<organism evidence="1 2">
    <name type="scientific">Bugula neritina</name>
    <name type="common">Brown bryozoan</name>
    <name type="synonym">Sertularia neritina</name>
    <dbReference type="NCBI Taxonomy" id="10212"/>
    <lineage>
        <taxon>Eukaryota</taxon>
        <taxon>Metazoa</taxon>
        <taxon>Spiralia</taxon>
        <taxon>Lophotrochozoa</taxon>
        <taxon>Bryozoa</taxon>
        <taxon>Gymnolaemata</taxon>
        <taxon>Cheilostomatida</taxon>
        <taxon>Flustrina</taxon>
        <taxon>Buguloidea</taxon>
        <taxon>Bugulidae</taxon>
        <taxon>Bugula</taxon>
    </lineage>
</organism>
<accession>A0A7J7KMW2</accession>